<evidence type="ECO:0000256" key="5">
    <source>
        <dbReference type="ARBA" id="ARBA00022630"/>
    </source>
</evidence>
<dbReference type="InterPro" id="IPR004620">
    <property type="entry name" value="MTHF_reductase_bac"/>
</dbReference>
<dbReference type="NCBIfam" id="TIGR00676">
    <property type="entry name" value="fadh2"/>
    <property type="match status" value="1"/>
</dbReference>
<keyword evidence="5 12" id="KW-0285">Flavoprotein</keyword>
<sequence length="292" mass="32523">MKISEIIRKRKMVFSFEIFPPKQESGLESVFACADKLCRFQPDFISVTYGAGGGTSANTVRIAAHIQENGTVPLAHLTCLSSTREKVRQVIRELKNARVENILALRGDRPKDPDFVPPDDFRYADELIREIRTEGDFCIGGACYPEGHPESGNRARDLENLKRKTDAGCSFLTTQMIFDNSMLYSFISRARKTGISVPIFAGIMPITNASQLRRMIDLSNAYLPPKFLSLVDRFEKDPRAMEQAGIAYATDQIIDLITNGADGIHIYAMNKPAVVEKIVGNISSILEAVRTE</sequence>
<name>A0A9D9ER33_9SPIR</name>
<evidence type="ECO:0000313" key="14">
    <source>
        <dbReference type="Proteomes" id="UP000823616"/>
    </source>
</evidence>
<keyword evidence="4" id="KW-0028">Amino-acid biosynthesis</keyword>
<comment type="pathway">
    <text evidence="10">Amino-acid biosynthesis; L-methionine biosynthesis via de novo pathway.</text>
</comment>
<gene>
    <name evidence="13" type="primary">metF</name>
    <name evidence="13" type="ORF">IAA96_08935</name>
</gene>
<evidence type="ECO:0000256" key="6">
    <source>
        <dbReference type="ARBA" id="ARBA00022827"/>
    </source>
</evidence>
<dbReference type="Gene3D" id="3.20.20.220">
    <property type="match status" value="1"/>
</dbReference>
<keyword evidence="8" id="KW-0520">NAD</keyword>
<comment type="similarity">
    <text evidence="3 12">Belongs to the methylenetetrahydrofolate reductase family.</text>
</comment>
<dbReference type="Proteomes" id="UP000823616">
    <property type="component" value="Unassembled WGS sequence"/>
</dbReference>
<comment type="pathway">
    <text evidence="2 12">One-carbon metabolism; tetrahydrofolate interconversion.</text>
</comment>
<comment type="caution">
    <text evidence="13">The sequence shown here is derived from an EMBL/GenBank/DDBJ whole genome shotgun (WGS) entry which is preliminary data.</text>
</comment>
<evidence type="ECO:0000256" key="7">
    <source>
        <dbReference type="ARBA" id="ARBA00023002"/>
    </source>
</evidence>
<dbReference type="GO" id="GO:0035999">
    <property type="term" value="P:tetrahydrofolate interconversion"/>
    <property type="evidence" value="ECO:0007669"/>
    <property type="project" value="TreeGrafter"/>
</dbReference>
<reference evidence="13" key="1">
    <citation type="submission" date="2020-10" db="EMBL/GenBank/DDBJ databases">
        <authorList>
            <person name="Gilroy R."/>
        </authorList>
    </citation>
    <scope>NUCLEOTIDE SEQUENCE</scope>
    <source>
        <strain evidence="13">B3-4054</strain>
    </source>
</reference>
<evidence type="ECO:0000256" key="10">
    <source>
        <dbReference type="ARBA" id="ARBA00034478"/>
    </source>
</evidence>
<dbReference type="CDD" id="cd00537">
    <property type="entry name" value="MTHFR"/>
    <property type="match status" value="1"/>
</dbReference>
<evidence type="ECO:0000313" key="13">
    <source>
        <dbReference type="EMBL" id="MBO8451211.1"/>
    </source>
</evidence>
<evidence type="ECO:0000256" key="12">
    <source>
        <dbReference type="RuleBase" id="RU003862"/>
    </source>
</evidence>
<evidence type="ECO:0000256" key="2">
    <source>
        <dbReference type="ARBA" id="ARBA00004777"/>
    </source>
</evidence>
<proteinExistence type="inferred from homology"/>
<protein>
    <recommendedName>
        <fullName evidence="12">Methylenetetrahydrofolate reductase</fullName>
        <ecNumber evidence="12">1.5.1.54</ecNumber>
    </recommendedName>
</protein>
<accession>A0A9D9ER33</accession>
<keyword evidence="9" id="KW-0486">Methionine biosynthesis</keyword>
<dbReference type="PANTHER" id="PTHR45754:SF3">
    <property type="entry name" value="METHYLENETETRAHYDROFOLATE REDUCTASE (NADPH)"/>
    <property type="match status" value="1"/>
</dbReference>
<reference evidence="13" key="2">
    <citation type="journal article" date="2021" name="PeerJ">
        <title>Extensive microbial diversity within the chicken gut microbiome revealed by metagenomics and culture.</title>
        <authorList>
            <person name="Gilroy R."/>
            <person name="Ravi A."/>
            <person name="Getino M."/>
            <person name="Pursley I."/>
            <person name="Horton D.L."/>
            <person name="Alikhan N.F."/>
            <person name="Baker D."/>
            <person name="Gharbi K."/>
            <person name="Hall N."/>
            <person name="Watson M."/>
            <person name="Adriaenssens E.M."/>
            <person name="Foster-Nyarko E."/>
            <person name="Jarju S."/>
            <person name="Secka A."/>
            <person name="Antonio M."/>
            <person name="Oren A."/>
            <person name="Chaudhuri R.R."/>
            <person name="La Ragione R."/>
            <person name="Hildebrand F."/>
            <person name="Pallen M.J."/>
        </authorList>
    </citation>
    <scope>NUCLEOTIDE SEQUENCE</scope>
    <source>
        <strain evidence="13">B3-4054</strain>
    </source>
</reference>
<dbReference type="InterPro" id="IPR029041">
    <property type="entry name" value="FAD-linked_oxidoreductase-like"/>
</dbReference>
<dbReference type="Pfam" id="PF02219">
    <property type="entry name" value="MTHFR"/>
    <property type="match status" value="1"/>
</dbReference>
<dbReference type="GO" id="GO:0071949">
    <property type="term" value="F:FAD binding"/>
    <property type="evidence" value="ECO:0007669"/>
    <property type="project" value="TreeGrafter"/>
</dbReference>
<dbReference type="SUPFAM" id="SSF51730">
    <property type="entry name" value="FAD-linked oxidoreductase"/>
    <property type="match status" value="1"/>
</dbReference>
<keyword evidence="6 12" id="KW-0274">FAD</keyword>
<evidence type="ECO:0000256" key="1">
    <source>
        <dbReference type="ARBA" id="ARBA00001974"/>
    </source>
</evidence>
<dbReference type="GO" id="GO:0009086">
    <property type="term" value="P:methionine biosynthetic process"/>
    <property type="evidence" value="ECO:0007669"/>
    <property type="project" value="UniProtKB-KW"/>
</dbReference>
<evidence type="ECO:0000256" key="3">
    <source>
        <dbReference type="ARBA" id="ARBA00006743"/>
    </source>
</evidence>
<dbReference type="GO" id="GO:0005829">
    <property type="term" value="C:cytosol"/>
    <property type="evidence" value="ECO:0007669"/>
    <property type="project" value="InterPro"/>
</dbReference>
<dbReference type="InterPro" id="IPR003171">
    <property type="entry name" value="Mehydrof_redctse-like"/>
</dbReference>
<dbReference type="PANTHER" id="PTHR45754">
    <property type="entry name" value="METHYLENETETRAHYDROFOLATE REDUCTASE"/>
    <property type="match status" value="1"/>
</dbReference>
<comment type="catalytic activity">
    <reaction evidence="11">
        <text>(6S)-5-methyl-5,6,7,8-tetrahydrofolate + NAD(+) = (6R)-5,10-methylene-5,6,7,8-tetrahydrofolate + NADH + H(+)</text>
        <dbReference type="Rhea" id="RHEA:19821"/>
        <dbReference type="ChEBI" id="CHEBI:15378"/>
        <dbReference type="ChEBI" id="CHEBI:15636"/>
        <dbReference type="ChEBI" id="CHEBI:18608"/>
        <dbReference type="ChEBI" id="CHEBI:57540"/>
        <dbReference type="ChEBI" id="CHEBI:57945"/>
        <dbReference type="EC" id="1.5.1.54"/>
    </reaction>
    <physiologicalReaction direction="right-to-left" evidence="11">
        <dbReference type="Rhea" id="RHEA:19823"/>
    </physiologicalReaction>
</comment>
<comment type="cofactor">
    <cofactor evidence="1 12">
        <name>FAD</name>
        <dbReference type="ChEBI" id="CHEBI:57692"/>
    </cofactor>
</comment>
<keyword evidence="7 12" id="KW-0560">Oxidoreductase</keyword>
<dbReference type="EMBL" id="JADIMS010000165">
    <property type="protein sequence ID" value="MBO8451211.1"/>
    <property type="molecule type" value="Genomic_DNA"/>
</dbReference>
<dbReference type="AlphaFoldDB" id="A0A9D9ER33"/>
<evidence type="ECO:0000256" key="11">
    <source>
        <dbReference type="ARBA" id="ARBA00048628"/>
    </source>
</evidence>
<evidence type="ECO:0000256" key="4">
    <source>
        <dbReference type="ARBA" id="ARBA00022605"/>
    </source>
</evidence>
<evidence type="ECO:0000256" key="9">
    <source>
        <dbReference type="ARBA" id="ARBA00023167"/>
    </source>
</evidence>
<dbReference type="GO" id="GO:0106312">
    <property type="term" value="F:methylenetetrahydrofolate reductase (NADH) activity"/>
    <property type="evidence" value="ECO:0007669"/>
    <property type="project" value="UniProtKB-EC"/>
</dbReference>
<evidence type="ECO:0000256" key="8">
    <source>
        <dbReference type="ARBA" id="ARBA00023027"/>
    </source>
</evidence>
<dbReference type="EC" id="1.5.1.54" evidence="12"/>
<organism evidence="13 14">
    <name type="scientific">Candidatus Avitreponema avistercoris</name>
    <dbReference type="NCBI Taxonomy" id="2840705"/>
    <lineage>
        <taxon>Bacteria</taxon>
        <taxon>Pseudomonadati</taxon>
        <taxon>Spirochaetota</taxon>
        <taxon>Spirochaetia</taxon>
        <taxon>Spirochaetales</taxon>
        <taxon>Candidatus Avitreponema</taxon>
    </lineage>
</organism>